<organism evidence="1 2">
    <name type="scientific">Purpureocillium lilacinum</name>
    <name type="common">Paecilomyces lilacinus</name>
    <dbReference type="NCBI Taxonomy" id="33203"/>
    <lineage>
        <taxon>Eukaryota</taxon>
        <taxon>Fungi</taxon>
        <taxon>Dikarya</taxon>
        <taxon>Ascomycota</taxon>
        <taxon>Pezizomycotina</taxon>
        <taxon>Sordariomycetes</taxon>
        <taxon>Hypocreomycetidae</taxon>
        <taxon>Hypocreales</taxon>
        <taxon>Ophiocordycipitaceae</taxon>
        <taxon>Purpureocillium</taxon>
    </lineage>
</organism>
<dbReference type="EMBL" id="JBGNUJ010000002">
    <property type="protein sequence ID" value="KAL3964330.1"/>
    <property type="molecule type" value="Genomic_DNA"/>
</dbReference>
<reference evidence="1" key="1">
    <citation type="submission" date="2024-12" db="EMBL/GenBank/DDBJ databases">
        <title>Comparative genomics and development of molecular markers within Purpureocillium lilacinum and among Purpureocillium species.</title>
        <authorList>
            <person name="Yeh Z.-Y."/>
            <person name="Ni N.-T."/>
            <person name="Lo P.-H."/>
            <person name="Mushyakhwo K."/>
            <person name="Lin C.-F."/>
            <person name="Nai Y.-S."/>
        </authorList>
    </citation>
    <scope>NUCLEOTIDE SEQUENCE</scope>
    <source>
        <strain evidence="1">NCHU-NPUST-175</strain>
    </source>
</reference>
<comment type="caution">
    <text evidence="1">The sequence shown here is derived from an EMBL/GenBank/DDBJ whole genome shotgun (WGS) entry which is preliminary data.</text>
</comment>
<protein>
    <submittedName>
        <fullName evidence="1">Uncharacterized protein</fullName>
    </submittedName>
</protein>
<accession>A0ACC4E6R3</accession>
<evidence type="ECO:0000313" key="2">
    <source>
        <dbReference type="Proteomes" id="UP001638806"/>
    </source>
</evidence>
<gene>
    <name evidence="1" type="ORF">ACCO45_001334</name>
</gene>
<name>A0ACC4E6R3_PURLI</name>
<proteinExistence type="predicted"/>
<sequence>MPRPPCRGALLFALRPSARWAPSYSIYGSASPLLVRGPAAVAAASPSSSRTLLTLAIETSCDDTAVAVLSRCRATGRAALLFNERVSSDNRAFRGVNPVVAVQGHNASLGPLVRRALAALPDAVDDGSTTTTATATVEAATKRSGRTVDVDGRKKALPDFVSVTRGPGIMANLAVGLNVAKGLAVAWGVPLLAVHHMQAHALTPRLVGALGMDMAMGGSGSGNRVSSSNFSPAPNESSKTTAIGGDSGSSGTGAAPDFPFLSLLVSGGHTQLVHSASLTDHRIVATTGDIAIGNLLDQTARVILPEDVLEASPDVMYGRLLDAFAFPLLPATATTTHEAFFRPAASRADEIADVPSGYDWTVPLPFRNSRRLAYSFSSIHTHVHRVAAQRGPHMDLAERRALARHTLRAAFQHLASRLVLALEDRPELLMGDGGSGKSNGSHNDGGTTTTLVVAGGVASNRFLAHVLRTTLAARGFPGMYEAGWRSDLSACPIGKWPMDPSVGPGILGVDGWLKDGAEA</sequence>
<dbReference type="Proteomes" id="UP001638806">
    <property type="component" value="Unassembled WGS sequence"/>
</dbReference>
<evidence type="ECO:0000313" key="1">
    <source>
        <dbReference type="EMBL" id="KAL3964330.1"/>
    </source>
</evidence>
<keyword evidence="2" id="KW-1185">Reference proteome</keyword>